<dbReference type="GO" id="GO:0000160">
    <property type="term" value="P:phosphorelay signal transduction system"/>
    <property type="evidence" value="ECO:0007669"/>
    <property type="project" value="InterPro"/>
</dbReference>
<dbReference type="OrthoDB" id="9811749at2"/>
<dbReference type="SMART" id="SM00091">
    <property type="entry name" value="PAS"/>
    <property type="match status" value="1"/>
</dbReference>
<dbReference type="InterPro" id="IPR000014">
    <property type="entry name" value="PAS"/>
</dbReference>
<gene>
    <name evidence="5" type="ORF">FHP91_18975</name>
</gene>
<dbReference type="Pfam" id="PF07228">
    <property type="entry name" value="SpoIIE"/>
    <property type="match status" value="1"/>
</dbReference>
<sequence length="526" mass="56974">MTRVGRITSDTMSSAALSVLVVDDTSANRNLMAAFLAKLGHEAVFAVDGVEALERFGQRRPDMILMDLMMPRMDGFEATRLVRERQGAIWTPIVIMSALNSDADIVAGLDAGADDYLVKPVSFAVFAAKMRTIQRLLEMERRQRELLDRMHAISNAVIDGIITIDEAGVIQSANPAACKMFGYENDALAGKSVSVLAAPPDGRQRDRQLANYLAGGTAGMIGTVRELDGERADGEVFPLEVGVTELQIDDHRLYIGVMRDISERLIQHAALAENAARLQRYHDEQQREQELARQIMASQVDSDGLRDARVHFTVMPARRFSGDLVVAASSPGGRLYAMLADATGHGLSAAISVQPVLPVFYALVARDVPLAQLVGELNAVLHRSLPIGRFVGAALACLNRQGDDVEIWVGGVPEMVLVGADGRVRQRFESNHLPLGVVETGTEGCEVAHAPTLPGDQLVMYSDGVIEATNDKAEGFGLLRLEEVLRSHAKDMRIDALRIALAEHLAGASAHDDMSALMLDCAPHPH</sequence>
<dbReference type="PROSITE" id="PS50110">
    <property type="entry name" value="RESPONSE_REGULATORY"/>
    <property type="match status" value="1"/>
</dbReference>
<keyword evidence="1" id="KW-0378">Hydrolase</keyword>
<dbReference type="InterPro" id="IPR001789">
    <property type="entry name" value="Sig_transdc_resp-reg_receiver"/>
</dbReference>
<dbReference type="CDD" id="cd00130">
    <property type="entry name" value="PAS"/>
    <property type="match status" value="1"/>
</dbReference>
<organism evidence="5 6">
    <name type="scientific">Denitromonas halophila</name>
    <dbReference type="NCBI Taxonomy" id="1629404"/>
    <lineage>
        <taxon>Bacteria</taxon>
        <taxon>Pseudomonadati</taxon>
        <taxon>Pseudomonadota</taxon>
        <taxon>Betaproteobacteria</taxon>
        <taxon>Rhodocyclales</taxon>
        <taxon>Zoogloeaceae</taxon>
        <taxon>Denitromonas</taxon>
    </lineage>
</organism>
<dbReference type="EMBL" id="VMNK01000018">
    <property type="protein sequence ID" value="TVO51980.1"/>
    <property type="molecule type" value="Genomic_DNA"/>
</dbReference>
<feature type="domain" description="Response regulatory" evidence="3">
    <location>
        <begin position="18"/>
        <end position="134"/>
    </location>
</feature>
<evidence type="ECO:0000256" key="2">
    <source>
        <dbReference type="PROSITE-ProRule" id="PRU00169"/>
    </source>
</evidence>
<feature type="domain" description="PAS" evidence="4">
    <location>
        <begin position="139"/>
        <end position="216"/>
    </location>
</feature>
<dbReference type="PANTHER" id="PTHR43156">
    <property type="entry name" value="STAGE II SPORULATION PROTEIN E-RELATED"/>
    <property type="match status" value="1"/>
</dbReference>
<evidence type="ECO:0000313" key="5">
    <source>
        <dbReference type="EMBL" id="TVO51980.1"/>
    </source>
</evidence>
<dbReference type="GO" id="GO:0016791">
    <property type="term" value="F:phosphatase activity"/>
    <property type="evidence" value="ECO:0007669"/>
    <property type="project" value="TreeGrafter"/>
</dbReference>
<dbReference type="Pfam" id="PF00989">
    <property type="entry name" value="PAS"/>
    <property type="match status" value="1"/>
</dbReference>
<comment type="caution">
    <text evidence="5">The sequence shown here is derived from an EMBL/GenBank/DDBJ whole genome shotgun (WGS) entry which is preliminary data.</text>
</comment>
<feature type="modified residue" description="4-aspartylphosphate" evidence="2">
    <location>
        <position position="67"/>
    </location>
</feature>
<dbReference type="InterPro" id="IPR052016">
    <property type="entry name" value="Bact_Sigma-Reg"/>
</dbReference>
<dbReference type="Gene3D" id="3.60.40.10">
    <property type="entry name" value="PPM-type phosphatase domain"/>
    <property type="match status" value="1"/>
</dbReference>
<name>A0A557QGF8_9RHOO</name>
<dbReference type="Proteomes" id="UP000319502">
    <property type="component" value="Unassembled WGS sequence"/>
</dbReference>
<dbReference type="PROSITE" id="PS50112">
    <property type="entry name" value="PAS"/>
    <property type="match status" value="1"/>
</dbReference>
<evidence type="ECO:0000256" key="1">
    <source>
        <dbReference type="ARBA" id="ARBA00022801"/>
    </source>
</evidence>
<dbReference type="InterPro" id="IPR036457">
    <property type="entry name" value="PPM-type-like_dom_sf"/>
</dbReference>
<reference evidence="5 6" key="1">
    <citation type="submission" date="2019-07" db="EMBL/GenBank/DDBJ databases">
        <title>The pathways for chlorine oxyanion respiration interact through the shared metabolite chlorate.</title>
        <authorList>
            <person name="Barnum T.P."/>
            <person name="Cheng Y."/>
            <person name="Hill K.A."/>
            <person name="Lucas L.N."/>
            <person name="Carlson H.K."/>
            <person name="Coates J.D."/>
        </authorList>
    </citation>
    <scope>NUCLEOTIDE SEQUENCE [LARGE SCALE GENOMIC DNA]</scope>
    <source>
        <strain evidence="5 6">SFB-3</strain>
    </source>
</reference>
<dbReference type="SUPFAM" id="SSF52172">
    <property type="entry name" value="CheY-like"/>
    <property type="match status" value="1"/>
</dbReference>
<dbReference type="Pfam" id="PF00072">
    <property type="entry name" value="Response_reg"/>
    <property type="match status" value="1"/>
</dbReference>
<dbReference type="SMART" id="SM00331">
    <property type="entry name" value="PP2C_SIG"/>
    <property type="match status" value="1"/>
</dbReference>
<proteinExistence type="predicted"/>
<dbReference type="Gene3D" id="3.30.450.20">
    <property type="entry name" value="PAS domain"/>
    <property type="match status" value="1"/>
</dbReference>
<dbReference type="AlphaFoldDB" id="A0A557QGF8"/>
<dbReference type="SUPFAM" id="SSF55785">
    <property type="entry name" value="PYP-like sensor domain (PAS domain)"/>
    <property type="match status" value="1"/>
</dbReference>
<dbReference type="InterPro" id="IPR035965">
    <property type="entry name" value="PAS-like_dom_sf"/>
</dbReference>
<dbReference type="SMART" id="SM00448">
    <property type="entry name" value="REC"/>
    <property type="match status" value="1"/>
</dbReference>
<dbReference type="InterPro" id="IPR011006">
    <property type="entry name" value="CheY-like_superfamily"/>
</dbReference>
<evidence type="ECO:0000259" key="4">
    <source>
        <dbReference type="PROSITE" id="PS50112"/>
    </source>
</evidence>
<dbReference type="GO" id="GO:0006355">
    <property type="term" value="P:regulation of DNA-templated transcription"/>
    <property type="evidence" value="ECO:0007669"/>
    <property type="project" value="InterPro"/>
</dbReference>
<keyword evidence="6" id="KW-1185">Reference proteome</keyword>
<dbReference type="SUPFAM" id="SSF81606">
    <property type="entry name" value="PP2C-like"/>
    <property type="match status" value="1"/>
</dbReference>
<dbReference type="InterPro" id="IPR001932">
    <property type="entry name" value="PPM-type_phosphatase-like_dom"/>
</dbReference>
<dbReference type="InterPro" id="IPR013767">
    <property type="entry name" value="PAS_fold"/>
</dbReference>
<accession>A0A557QGF8</accession>
<evidence type="ECO:0000313" key="6">
    <source>
        <dbReference type="Proteomes" id="UP000319502"/>
    </source>
</evidence>
<evidence type="ECO:0000259" key="3">
    <source>
        <dbReference type="PROSITE" id="PS50110"/>
    </source>
</evidence>
<dbReference type="Gene3D" id="3.40.50.2300">
    <property type="match status" value="1"/>
</dbReference>
<dbReference type="PANTHER" id="PTHR43156:SF2">
    <property type="entry name" value="STAGE II SPORULATION PROTEIN E"/>
    <property type="match status" value="1"/>
</dbReference>
<keyword evidence="2" id="KW-0597">Phosphoprotein</keyword>
<protein>
    <submittedName>
        <fullName evidence="5">SpoIIE family protein phosphatase</fullName>
    </submittedName>
</protein>
<dbReference type="NCBIfam" id="TIGR00229">
    <property type="entry name" value="sensory_box"/>
    <property type="match status" value="1"/>
</dbReference>